<dbReference type="InterPro" id="IPR035937">
    <property type="entry name" value="FPG_N"/>
</dbReference>
<dbReference type="CDD" id="cd20335">
    <property type="entry name" value="BRcat_RBR"/>
    <property type="match status" value="1"/>
</dbReference>
<keyword evidence="5 15" id="KW-0227">DNA damage</keyword>
<keyword evidence="7 15" id="KW-0378">Hydrolase</keyword>
<dbReference type="SUPFAM" id="SSF57716">
    <property type="entry name" value="Glucocorticoid receptor-like (DNA-binding domain)"/>
    <property type="match status" value="1"/>
</dbReference>
<dbReference type="NCBIfam" id="TIGR00577">
    <property type="entry name" value="fpg"/>
    <property type="match status" value="1"/>
</dbReference>
<evidence type="ECO:0000256" key="6">
    <source>
        <dbReference type="ARBA" id="ARBA00022771"/>
    </source>
</evidence>
<comment type="cofactor">
    <cofactor evidence="15">
        <name>Zn(2+)</name>
        <dbReference type="ChEBI" id="CHEBI:29105"/>
    </cofactor>
    <text evidence="15">Binds 1 zinc ion per subunit.</text>
</comment>
<dbReference type="GO" id="GO:0008270">
    <property type="term" value="F:zinc ion binding"/>
    <property type="evidence" value="ECO:0007669"/>
    <property type="project" value="UniProtKB-UniRule"/>
</dbReference>
<dbReference type="GO" id="GO:0140078">
    <property type="term" value="F:class I DNA-(apurinic or apyrimidinic site) endonuclease activity"/>
    <property type="evidence" value="ECO:0007669"/>
    <property type="project" value="UniProtKB-EC"/>
</dbReference>
<feature type="binding site" evidence="15">
    <location>
        <position position="95"/>
    </location>
    <ligand>
        <name>DNA</name>
        <dbReference type="ChEBI" id="CHEBI:16991"/>
    </ligand>
</feature>
<feature type="domain" description="FPG-type" evidence="16">
    <location>
        <begin position="242"/>
        <end position="278"/>
    </location>
</feature>
<evidence type="ECO:0000256" key="4">
    <source>
        <dbReference type="ARBA" id="ARBA00022723"/>
    </source>
</evidence>
<keyword evidence="19" id="KW-1185">Reference proteome</keyword>
<dbReference type="GO" id="GO:0006284">
    <property type="term" value="P:base-excision repair"/>
    <property type="evidence" value="ECO:0007669"/>
    <property type="project" value="InterPro"/>
</dbReference>
<evidence type="ECO:0000256" key="1">
    <source>
        <dbReference type="ARBA" id="ARBA00001668"/>
    </source>
</evidence>
<evidence type="ECO:0000256" key="14">
    <source>
        <dbReference type="ARBA" id="ARBA00044632"/>
    </source>
</evidence>
<dbReference type="EC" id="3.2.2.23" evidence="15"/>
<dbReference type="PROSITE" id="PS51066">
    <property type="entry name" value="ZF_FPG_2"/>
    <property type="match status" value="1"/>
</dbReference>
<evidence type="ECO:0000256" key="3">
    <source>
        <dbReference type="ARBA" id="ARBA00011245"/>
    </source>
</evidence>
<dbReference type="SMART" id="SM01232">
    <property type="entry name" value="H2TH"/>
    <property type="match status" value="1"/>
</dbReference>
<protein>
    <recommendedName>
        <fullName evidence="15">Formamidopyrimidine-DNA glycosylase</fullName>
        <shortName evidence="15">Fapy-DNA glycosylase</shortName>
        <ecNumber evidence="15">3.2.2.23</ecNumber>
    </recommendedName>
    <alternativeName>
        <fullName evidence="15">DNA-(apurinic or apyrimidinic site) lyase MutM</fullName>
        <shortName evidence="15">AP lyase MutM</shortName>
        <ecNumber evidence="15">4.2.99.18</ecNumber>
    </alternativeName>
</protein>
<dbReference type="Gene3D" id="3.20.190.10">
    <property type="entry name" value="MutM-like, N-terminal"/>
    <property type="match status" value="1"/>
</dbReference>
<evidence type="ECO:0000256" key="9">
    <source>
        <dbReference type="ARBA" id="ARBA00023125"/>
    </source>
</evidence>
<evidence type="ECO:0000259" key="16">
    <source>
        <dbReference type="PROSITE" id="PS51066"/>
    </source>
</evidence>
<sequence>MPELPEVETVCRGLEQALIGDQFTTVTLRRENLRFPFANGFAETLTGRRIEAIRRRAKYILMSLEGGDVMIGHLGMSGSFRIEPEPDPRSVFDKHDHVIFETRRGLRVRYHDPRRFGFMLLTRTELLDTHPQLAGIGPEPLGNEFSGPVLAERLAGRKTPIKIALLDQRIVAGVGNIYACEALYRSGISPKRLAQNVKGKRADLLAVAIRTVLEEAIQSGGSTLRDYSNTDGELGYFQHRFHVYDKEGTPCPTQGCGEIIKRITQSGRSTFYCPNCQR</sequence>
<reference evidence="18 19" key="1">
    <citation type="submission" date="2019-12" db="EMBL/GenBank/DDBJ databases">
        <title>Snethiella sp. nov. sp. isolated from sea sand.</title>
        <authorList>
            <person name="Kim J."/>
            <person name="Jeong S.E."/>
            <person name="Jung H.S."/>
            <person name="Jeon C.O."/>
        </authorList>
    </citation>
    <scope>NUCLEOTIDE SEQUENCE [LARGE SCALE GENOMIC DNA]</scope>
    <source>
        <strain evidence="18 19">DP05</strain>
    </source>
</reference>
<comment type="similarity">
    <text evidence="2 15">Belongs to the FPG family.</text>
</comment>
<dbReference type="InterPro" id="IPR010979">
    <property type="entry name" value="Ribosomal_uS13-like_H2TH"/>
</dbReference>
<feature type="active site" description="Proton donor; for beta-elimination activity" evidence="15">
    <location>
        <position position="58"/>
    </location>
</feature>
<comment type="function">
    <text evidence="15">Involved in base excision repair of DNA damaged by oxidation or by mutagenic agents. Acts as DNA glycosylase that recognizes and removes damaged bases. Has a preference for oxidized purines, such as 7,8-dihydro-8-oxoguanine (8-oxoG). Has AP (apurinic/apyrimidinic) lyase activity and introduces nicks in the DNA strand. Cleaves the DNA backbone by beta-delta elimination to generate a single-strand break at the site of the removed base with both 3'- and 5'-phosphates.</text>
</comment>
<evidence type="ECO:0000256" key="8">
    <source>
        <dbReference type="ARBA" id="ARBA00022833"/>
    </source>
</evidence>
<dbReference type="SUPFAM" id="SSF46946">
    <property type="entry name" value="S13-like H2TH domain"/>
    <property type="match status" value="1"/>
</dbReference>
<evidence type="ECO:0000256" key="5">
    <source>
        <dbReference type="ARBA" id="ARBA00022763"/>
    </source>
</evidence>
<dbReference type="EC" id="4.2.99.18" evidence="15"/>
<accession>A0A6L8W3S4</accession>
<keyword evidence="4 15" id="KW-0479">Metal-binding</keyword>
<dbReference type="Pfam" id="PF06831">
    <property type="entry name" value="H2TH"/>
    <property type="match status" value="1"/>
</dbReference>
<feature type="active site" description="Proton donor" evidence="15">
    <location>
        <position position="3"/>
    </location>
</feature>
<dbReference type="PANTHER" id="PTHR22993:SF9">
    <property type="entry name" value="FORMAMIDOPYRIMIDINE-DNA GLYCOSYLASE"/>
    <property type="match status" value="1"/>
</dbReference>
<keyword evidence="10 15" id="KW-0234">DNA repair</keyword>
<keyword evidence="13 15" id="KW-0326">Glycosidase</keyword>
<gene>
    <name evidence="15 18" type="primary">mutM</name>
    <name evidence="15" type="synonym">fpg</name>
    <name evidence="18" type="ORF">GQE98_03765</name>
</gene>
<dbReference type="PROSITE" id="PS51068">
    <property type="entry name" value="FPG_CAT"/>
    <property type="match status" value="1"/>
</dbReference>
<dbReference type="CDD" id="cd08966">
    <property type="entry name" value="EcFpg-like_N"/>
    <property type="match status" value="1"/>
</dbReference>
<dbReference type="GO" id="GO:0003684">
    <property type="term" value="F:damaged DNA binding"/>
    <property type="evidence" value="ECO:0007669"/>
    <property type="project" value="InterPro"/>
</dbReference>
<proteinExistence type="inferred from homology"/>
<dbReference type="InterPro" id="IPR020629">
    <property type="entry name" value="FPG_Glyclase"/>
</dbReference>
<dbReference type="NCBIfam" id="NF002211">
    <property type="entry name" value="PRK01103.1"/>
    <property type="match status" value="1"/>
</dbReference>
<evidence type="ECO:0000256" key="15">
    <source>
        <dbReference type="HAMAP-Rule" id="MF_00103"/>
    </source>
</evidence>
<organism evidence="18 19">
    <name type="scientific">Sneathiella litorea</name>
    <dbReference type="NCBI Taxonomy" id="2606216"/>
    <lineage>
        <taxon>Bacteria</taxon>
        <taxon>Pseudomonadati</taxon>
        <taxon>Pseudomonadota</taxon>
        <taxon>Alphaproteobacteria</taxon>
        <taxon>Sneathiellales</taxon>
        <taxon>Sneathiellaceae</taxon>
        <taxon>Sneathiella</taxon>
    </lineage>
</organism>
<keyword evidence="9 15" id="KW-0238">DNA-binding</keyword>
<dbReference type="HAMAP" id="MF_00103">
    <property type="entry name" value="Fapy_DNA_glycosyl"/>
    <property type="match status" value="1"/>
</dbReference>
<comment type="caution">
    <text evidence="18">The sequence shown here is derived from an EMBL/GenBank/DDBJ whole genome shotgun (WGS) entry which is preliminary data.</text>
</comment>
<dbReference type="GO" id="GO:0034039">
    <property type="term" value="F:8-oxo-7,8-dihydroguanine DNA N-glycosylase activity"/>
    <property type="evidence" value="ECO:0007669"/>
    <property type="project" value="TreeGrafter"/>
</dbReference>
<keyword evidence="6 15" id="KW-0863">Zinc-finger</keyword>
<dbReference type="AlphaFoldDB" id="A0A6L8W3S4"/>
<dbReference type="Pfam" id="PF06827">
    <property type="entry name" value="zf-FPG_IleRS"/>
    <property type="match status" value="1"/>
</dbReference>
<dbReference type="InterPro" id="IPR015887">
    <property type="entry name" value="DNA_glyclase_Znf_dom_DNA_BS"/>
</dbReference>
<evidence type="ECO:0000259" key="17">
    <source>
        <dbReference type="PROSITE" id="PS51068"/>
    </source>
</evidence>
<evidence type="ECO:0000313" key="18">
    <source>
        <dbReference type="EMBL" id="MZR29746.1"/>
    </source>
</evidence>
<dbReference type="RefSeq" id="WP_161314233.1">
    <property type="nucleotide sequence ID" value="NZ_WTUW01000001.1"/>
</dbReference>
<dbReference type="SUPFAM" id="SSF81624">
    <property type="entry name" value="N-terminal domain of MutM-like DNA repair proteins"/>
    <property type="match status" value="1"/>
</dbReference>
<comment type="catalytic activity">
    <reaction evidence="14 15">
        <text>2'-deoxyribonucleotide-(2'-deoxyribose 5'-phosphate)-2'-deoxyribonucleotide-DNA = a 3'-end 2'-deoxyribonucleotide-(2,3-dehydro-2,3-deoxyribose 5'-phosphate)-DNA + a 5'-end 5'-phospho-2'-deoxyribonucleoside-DNA + H(+)</text>
        <dbReference type="Rhea" id="RHEA:66592"/>
        <dbReference type="Rhea" id="RHEA-COMP:13180"/>
        <dbReference type="Rhea" id="RHEA-COMP:16897"/>
        <dbReference type="Rhea" id="RHEA-COMP:17067"/>
        <dbReference type="ChEBI" id="CHEBI:15378"/>
        <dbReference type="ChEBI" id="CHEBI:136412"/>
        <dbReference type="ChEBI" id="CHEBI:157695"/>
        <dbReference type="ChEBI" id="CHEBI:167181"/>
        <dbReference type="EC" id="4.2.99.18"/>
    </reaction>
</comment>
<dbReference type="InterPro" id="IPR015886">
    <property type="entry name" value="H2TH_FPG"/>
</dbReference>
<feature type="active site" description="Schiff-base intermediate with DNA" evidence="15">
    <location>
        <position position="2"/>
    </location>
</feature>
<evidence type="ECO:0000256" key="7">
    <source>
        <dbReference type="ARBA" id="ARBA00022801"/>
    </source>
</evidence>
<keyword evidence="12 15" id="KW-0511">Multifunctional enzyme</keyword>
<feature type="active site" description="Proton donor; for delta-elimination activity" evidence="15">
    <location>
        <position position="268"/>
    </location>
</feature>
<dbReference type="PANTHER" id="PTHR22993">
    <property type="entry name" value="FORMAMIDOPYRIMIDINE-DNA GLYCOSYLASE"/>
    <property type="match status" value="1"/>
</dbReference>
<name>A0A6L8W3S4_9PROT</name>
<dbReference type="InterPro" id="IPR000214">
    <property type="entry name" value="Znf_DNA_glyclase/AP_lyase"/>
</dbReference>
<comment type="catalytic activity">
    <reaction evidence="1 15">
        <text>Hydrolysis of DNA containing ring-opened 7-methylguanine residues, releasing 2,6-diamino-4-hydroxy-5-(N-methyl)formamidopyrimidine.</text>
        <dbReference type="EC" id="3.2.2.23"/>
    </reaction>
</comment>
<feature type="binding site" evidence="15">
    <location>
        <position position="157"/>
    </location>
    <ligand>
        <name>DNA</name>
        <dbReference type="ChEBI" id="CHEBI:16991"/>
    </ligand>
</feature>
<dbReference type="Gene3D" id="1.10.8.50">
    <property type="match status" value="1"/>
</dbReference>
<feature type="binding site" evidence="15">
    <location>
        <position position="114"/>
    </location>
    <ligand>
        <name>DNA</name>
        <dbReference type="ChEBI" id="CHEBI:16991"/>
    </ligand>
</feature>
<evidence type="ECO:0000256" key="11">
    <source>
        <dbReference type="ARBA" id="ARBA00023239"/>
    </source>
</evidence>
<dbReference type="Proteomes" id="UP000476030">
    <property type="component" value="Unassembled WGS sequence"/>
</dbReference>
<comment type="subunit">
    <text evidence="3 15">Monomer.</text>
</comment>
<dbReference type="PROSITE" id="PS01242">
    <property type="entry name" value="ZF_FPG_1"/>
    <property type="match status" value="1"/>
</dbReference>
<evidence type="ECO:0000256" key="10">
    <source>
        <dbReference type="ARBA" id="ARBA00023204"/>
    </source>
</evidence>
<dbReference type="FunFam" id="1.10.8.50:FF:000003">
    <property type="entry name" value="Formamidopyrimidine-DNA glycosylase"/>
    <property type="match status" value="1"/>
</dbReference>
<dbReference type="Pfam" id="PF01149">
    <property type="entry name" value="Fapy_DNA_glyco"/>
    <property type="match status" value="1"/>
</dbReference>
<dbReference type="InterPro" id="IPR010663">
    <property type="entry name" value="Znf_FPG/IleRS"/>
</dbReference>
<evidence type="ECO:0000313" key="19">
    <source>
        <dbReference type="Proteomes" id="UP000476030"/>
    </source>
</evidence>
<keyword evidence="8 15" id="KW-0862">Zinc</keyword>
<dbReference type="InterPro" id="IPR012319">
    <property type="entry name" value="FPG_cat"/>
</dbReference>
<evidence type="ECO:0000256" key="12">
    <source>
        <dbReference type="ARBA" id="ARBA00023268"/>
    </source>
</evidence>
<dbReference type="EMBL" id="WTUW01000001">
    <property type="protein sequence ID" value="MZR29746.1"/>
    <property type="molecule type" value="Genomic_DNA"/>
</dbReference>
<evidence type="ECO:0000256" key="2">
    <source>
        <dbReference type="ARBA" id="ARBA00009409"/>
    </source>
</evidence>
<feature type="domain" description="Formamidopyrimidine-DNA glycosylase catalytic" evidence="17">
    <location>
        <begin position="2"/>
        <end position="117"/>
    </location>
</feature>
<dbReference type="SMART" id="SM00898">
    <property type="entry name" value="Fapy_DNA_glyco"/>
    <property type="match status" value="1"/>
</dbReference>
<keyword evidence="11 15" id="KW-0456">Lyase</keyword>
<evidence type="ECO:0000256" key="13">
    <source>
        <dbReference type="ARBA" id="ARBA00023295"/>
    </source>
</evidence>